<keyword evidence="1" id="KW-1133">Transmembrane helix</keyword>
<proteinExistence type="predicted"/>
<keyword evidence="1" id="KW-0472">Membrane</keyword>
<feature type="transmembrane region" description="Helical" evidence="1">
    <location>
        <begin position="20"/>
        <end position="39"/>
    </location>
</feature>
<evidence type="ECO:0000313" key="2">
    <source>
        <dbReference type="EMBL" id="RLL34142.1"/>
    </source>
</evidence>
<comment type="caution">
    <text evidence="2">The sequence shown here is derived from an EMBL/GenBank/DDBJ whole genome shotgun (WGS) entry which is preliminary data.</text>
</comment>
<sequence length="97" mass="10993">MNRLGWAGLAPRPGRKFARYAVISMFGFGHAAVQLLNVFKCSDENPRIYLPLCAQCGKAVLWRALIITAGRPKSFSWARLDVLFFIRRADQEGSRHK</sequence>
<dbReference type="AlphaFoldDB" id="A0A498CXL4"/>
<evidence type="ECO:0000256" key="1">
    <source>
        <dbReference type="SAM" id="Phobius"/>
    </source>
</evidence>
<gene>
    <name evidence="2" type="ORF">D9K80_11780</name>
</gene>
<reference evidence="2 3" key="1">
    <citation type="submission" date="2018-09" db="EMBL/GenBank/DDBJ databases">
        <title>The draft genome of Acinetobacter sp. strains.</title>
        <authorList>
            <person name="Qin J."/>
            <person name="Feng Y."/>
            <person name="Zong Z."/>
        </authorList>
    </citation>
    <scope>NUCLEOTIDE SEQUENCE [LARGE SCALE GENOMIC DNA]</scope>
    <source>
        <strain evidence="2 3">WCHAc060003</strain>
    </source>
</reference>
<protein>
    <submittedName>
        <fullName evidence="2">Uncharacterized protein</fullName>
    </submittedName>
</protein>
<accession>A0A498CXL4</accession>
<name>A0A498CXL4_9GAMM</name>
<dbReference type="EMBL" id="RCHD01000027">
    <property type="protein sequence ID" value="RLL34142.1"/>
    <property type="molecule type" value="Genomic_DNA"/>
</dbReference>
<evidence type="ECO:0000313" key="3">
    <source>
        <dbReference type="Proteomes" id="UP000267166"/>
    </source>
</evidence>
<organism evidence="2 3">
    <name type="scientific">Acinetobacter cumulans</name>
    <dbReference type="NCBI Taxonomy" id="2136182"/>
    <lineage>
        <taxon>Bacteria</taxon>
        <taxon>Pseudomonadati</taxon>
        <taxon>Pseudomonadota</taxon>
        <taxon>Gammaproteobacteria</taxon>
        <taxon>Moraxellales</taxon>
        <taxon>Moraxellaceae</taxon>
        <taxon>Acinetobacter</taxon>
    </lineage>
</organism>
<keyword evidence="1" id="KW-0812">Transmembrane</keyword>
<dbReference type="Proteomes" id="UP000267166">
    <property type="component" value="Unassembled WGS sequence"/>
</dbReference>